<dbReference type="InterPro" id="IPR036188">
    <property type="entry name" value="FAD/NAD-bd_sf"/>
</dbReference>
<dbReference type="EMBL" id="CP066776">
    <property type="protein sequence ID" value="QQL46049.1"/>
    <property type="molecule type" value="Genomic_DNA"/>
</dbReference>
<dbReference type="InterPro" id="IPR014105">
    <property type="entry name" value="Carotenoid/retinoid_OxRdtase"/>
</dbReference>
<evidence type="ECO:0000313" key="7">
    <source>
        <dbReference type="EMBL" id="QQL46049.1"/>
    </source>
</evidence>
<comment type="similarity">
    <text evidence="2 5">Belongs to the carotenoid/retinoid oxidoreductase family.</text>
</comment>
<accession>A0A6B3L3H0</accession>
<name>A0A6B3L3H0_9BACT</name>
<dbReference type="NCBIfam" id="TIGR02734">
    <property type="entry name" value="crtI_fam"/>
    <property type="match status" value="1"/>
</dbReference>
<gene>
    <name evidence="7" type="primary">crtI</name>
    <name evidence="7" type="ORF">G3M56_005565</name>
</gene>
<dbReference type="PANTHER" id="PTHR43734:SF7">
    <property type="entry name" value="4,4'-DIAPONEUROSPORENE OXYGENASE"/>
    <property type="match status" value="1"/>
</dbReference>
<feature type="domain" description="Amine oxidase" evidence="6">
    <location>
        <begin position="13"/>
        <end position="494"/>
    </location>
</feature>
<evidence type="ECO:0000259" key="6">
    <source>
        <dbReference type="Pfam" id="PF01593"/>
    </source>
</evidence>
<keyword evidence="4 5" id="KW-0560">Oxidoreductase</keyword>
<protein>
    <submittedName>
        <fullName evidence="7">Phytoene desaturase</fullName>
    </submittedName>
</protein>
<dbReference type="KEGG" id="soa:G3M56_005565"/>
<dbReference type="GO" id="GO:0016117">
    <property type="term" value="P:carotenoid biosynthetic process"/>
    <property type="evidence" value="ECO:0007669"/>
    <property type="project" value="UniProtKB-KW"/>
</dbReference>
<dbReference type="AlphaFoldDB" id="A0A6B3L3H0"/>
<proteinExistence type="inferred from homology"/>
<dbReference type="Proteomes" id="UP000475117">
    <property type="component" value="Chromosome"/>
</dbReference>
<dbReference type="SUPFAM" id="SSF51905">
    <property type="entry name" value="FAD/NAD(P)-binding domain"/>
    <property type="match status" value="1"/>
</dbReference>
<organism evidence="7 8">
    <name type="scientific">Sulfuriroseicoccus oceanibius</name>
    <dbReference type="NCBI Taxonomy" id="2707525"/>
    <lineage>
        <taxon>Bacteria</taxon>
        <taxon>Pseudomonadati</taxon>
        <taxon>Verrucomicrobiota</taxon>
        <taxon>Verrucomicrobiia</taxon>
        <taxon>Verrucomicrobiales</taxon>
        <taxon>Verrucomicrobiaceae</taxon>
        <taxon>Sulfuriroseicoccus</taxon>
    </lineage>
</organism>
<dbReference type="RefSeq" id="WP_164362677.1">
    <property type="nucleotide sequence ID" value="NZ_CP066776.1"/>
</dbReference>
<reference evidence="7 8" key="1">
    <citation type="submission" date="2020-12" db="EMBL/GenBank/DDBJ databases">
        <title>Sulforoseuscoccus oceanibium gen. nov., sp. nov., a representative of the phylum Verrucomicrobia with special cytoplasmic membrane, and proposal of Sulforoseuscoccusaceae fam. nov.</title>
        <authorList>
            <person name="Xi F."/>
        </authorList>
    </citation>
    <scope>NUCLEOTIDE SEQUENCE [LARGE SCALE GENOMIC DNA]</scope>
    <source>
        <strain evidence="7 8">T37</strain>
    </source>
</reference>
<sequence length="501" mass="56961">MKRTTVSVIGAGLGGLSAAISLKAAGYDVAVYEKNARIGGKLNLLEKDEYTFDLGPSIFTLPQFFRDLFERAGRNMDDYVQLEKVTPHWRNFFEDGFVFDLYEEDERMRQEFTSKLNGSGEKAWQEYQRFLEYARQQYDIVDEGYFRHGLDNLWEFLRYYGLRRLGKEIDYKRSMAESIADYFSDPRMRSIFEYFIKYVGSSALDAPGYMNLMPVIQVDYGLWYVKGGMYALAEGLGKLMEEMEIPVHLNADVAKINREGKTVTGLTLVDGTVVSSDLVVSNMEVVPTYDRLLGESPRFLKRLEKFAPACSGIVIHLGTNKEFPQLAHHNFFFSNNQHKHFKTVFHDGRLPEDPTLYVVAPTRTDPSKAPEGCDNIKILPHIPPIDPENPVSHAEYLALRDRVIDKMERSGITGLRDSVVTEDFLTPVDIEQMYRSNRGSIYGVVSDWKKNHGFKAPKTSRKYRNLYFCGGSTNPGGGMPMVVLSGQKVADRIIAKHPASC</sequence>
<evidence type="ECO:0000256" key="3">
    <source>
        <dbReference type="ARBA" id="ARBA00022746"/>
    </source>
</evidence>
<keyword evidence="8" id="KW-1185">Reference proteome</keyword>
<comment type="pathway">
    <text evidence="1 5">Carotenoid biosynthesis.</text>
</comment>
<dbReference type="PRINTS" id="PR00419">
    <property type="entry name" value="ADXRDTASE"/>
</dbReference>
<dbReference type="GO" id="GO:0016491">
    <property type="term" value="F:oxidoreductase activity"/>
    <property type="evidence" value="ECO:0007669"/>
    <property type="project" value="UniProtKB-KW"/>
</dbReference>
<evidence type="ECO:0000256" key="1">
    <source>
        <dbReference type="ARBA" id="ARBA00004829"/>
    </source>
</evidence>
<dbReference type="InterPro" id="IPR002937">
    <property type="entry name" value="Amino_oxidase"/>
</dbReference>
<dbReference type="PANTHER" id="PTHR43734">
    <property type="entry name" value="PHYTOENE DESATURASE"/>
    <property type="match status" value="1"/>
</dbReference>
<evidence type="ECO:0000256" key="4">
    <source>
        <dbReference type="ARBA" id="ARBA00023002"/>
    </source>
</evidence>
<dbReference type="Gene3D" id="3.50.50.60">
    <property type="entry name" value="FAD/NAD(P)-binding domain"/>
    <property type="match status" value="2"/>
</dbReference>
<evidence type="ECO:0000256" key="2">
    <source>
        <dbReference type="ARBA" id="ARBA00006046"/>
    </source>
</evidence>
<evidence type="ECO:0000313" key="8">
    <source>
        <dbReference type="Proteomes" id="UP000475117"/>
    </source>
</evidence>
<keyword evidence="3 5" id="KW-0125">Carotenoid biosynthesis</keyword>
<dbReference type="Pfam" id="PF01593">
    <property type="entry name" value="Amino_oxidase"/>
    <property type="match status" value="1"/>
</dbReference>
<evidence type="ECO:0000256" key="5">
    <source>
        <dbReference type="RuleBase" id="RU362075"/>
    </source>
</evidence>